<dbReference type="InterPro" id="IPR024796">
    <property type="entry name" value="T4_endonuc_V"/>
</dbReference>
<dbReference type="SUPFAM" id="SSF47077">
    <property type="entry name" value="T4 endonuclease V"/>
    <property type="match status" value="1"/>
</dbReference>
<name>B3DWN8_METI4</name>
<dbReference type="OrthoDB" id="9782576at2"/>
<dbReference type="STRING" id="481448.Minf_1647"/>
<accession>B3DWN8</accession>
<proteinExistence type="predicted"/>
<reference evidence="1 2" key="1">
    <citation type="journal article" date="2008" name="Biol. Direct">
        <title>Complete genome sequence of the extremely acidophilic methanotroph isolate V4, Methylacidiphilum infernorum, a representative of the bacterial phylum Verrucomicrobia.</title>
        <authorList>
            <person name="Hou S."/>
            <person name="Makarova K.S."/>
            <person name="Saw J.H."/>
            <person name="Senin P."/>
            <person name="Ly B.V."/>
            <person name="Zhou Z."/>
            <person name="Ren Y."/>
            <person name="Wang J."/>
            <person name="Galperin M.Y."/>
            <person name="Omelchenko M.V."/>
            <person name="Wolf Y.I."/>
            <person name="Yutin N."/>
            <person name="Koonin E.V."/>
            <person name="Stott M.B."/>
            <person name="Mountain B.W."/>
            <person name="Crowe M.A."/>
            <person name="Smirnova A.V."/>
            <person name="Dunfield P.F."/>
            <person name="Feng L."/>
            <person name="Wang L."/>
            <person name="Alam M."/>
        </authorList>
    </citation>
    <scope>NUCLEOTIDE SEQUENCE [LARGE SCALE GENOMIC DNA]</scope>
    <source>
        <strain evidence="2">Isolate V4</strain>
    </source>
</reference>
<gene>
    <name evidence="1" type="ordered locus">Minf_1647</name>
</gene>
<dbReference type="eggNOG" id="ENOG5032TXM">
    <property type="taxonomic scope" value="Bacteria"/>
</dbReference>
<dbReference type="Gene3D" id="1.10.440.10">
    <property type="entry name" value="T4 endonuclease V"/>
    <property type="match status" value="1"/>
</dbReference>
<sequence length="114" mass="13508">MRIWDIEPQKLCNKHLLGEHRELHALWTILVQSKKGYANHPETKRWRGKLKALFLRHEQLVKEMVRRGYKHKSPLDQNLALGSGIQDQFVDSIEKQKEILKRKNCPCLLDEKNS</sequence>
<protein>
    <submittedName>
        <fullName evidence="1">Pyrimidine dimer DNA glycosylase</fullName>
    </submittedName>
</protein>
<dbReference type="EMBL" id="CP000975">
    <property type="protein sequence ID" value="ACD83701.1"/>
    <property type="molecule type" value="Genomic_DNA"/>
</dbReference>
<dbReference type="InterPro" id="IPR004260">
    <property type="entry name" value="Pyr-dimer_DNA_glycosylase"/>
</dbReference>
<dbReference type="Proteomes" id="UP000009149">
    <property type="component" value="Chromosome"/>
</dbReference>
<evidence type="ECO:0000313" key="2">
    <source>
        <dbReference type="Proteomes" id="UP000009149"/>
    </source>
</evidence>
<evidence type="ECO:0000313" key="1">
    <source>
        <dbReference type="EMBL" id="ACD83701.1"/>
    </source>
</evidence>
<dbReference type="Pfam" id="PF03013">
    <property type="entry name" value="Pyr_excise"/>
    <property type="match status" value="1"/>
</dbReference>
<dbReference type="KEGG" id="min:Minf_1647"/>
<organism evidence="1 2">
    <name type="scientific">Methylacidiphilum infernorum (isolate V4)</name>
    <name type="common">Methylokorus infernorum (strain V4)</name>
    <dbReference type="NCBI Taxonomy" id="481448"/>
    <lineage>
        <taxon>Bacteria</taxon>
        <taxon>Pseudomonadati</taxon>
        <taxon>Verrucomicrobiota</taxon>
        <taxon>Methylacidiphilae</taxon>
        <taxon>Methylacidiphilales</taxon>
        <taxon>Methylacidiphilaceae</taxon>
        <taxon>Methylacidiphilum (ex Ratnadevi et al. 2023)</taxon>
    </lineage>
</organism>
<dbReference type="AlphaFoldDB" id="B3DWN8"/>
<dbReference type="HOGENOM" id="CLU_2313761_0_0_0"/>
<dbReference type="RefSeq" id="WP_012463983.1">
    <property type="nucleotide sequence ID" value="NC_010794.1"/>
</dbReference>